<organism evidence="2">
    <name type="scientific">Notodromas monacha</name>
    <dbReference type="NCBI Taxonomy" id="399045"/>
    <lineage>
        <taxon>Eukaryota</taxon>
        <taxon>Metazoa</taxon>
        <taxon>Ecdysozoa</taxon>
        <taxon>Arthropoda</taxon>
        <taxon>Crustacea</taxon>
        <taxon>Oligostraca</taxon>
        <taxon>Ostracoda</taxon>
        <taxon>Podocopa</taxon>
        <taxon>Podocopida</taxon>
        <taxon>Cypridocopina</taxon>
        <taxon>Cypridoidea</taxon>
        <taxon>Cyprididae</taxon>
        <taxon>Notodromas</taxon>
    </lineage>
</organism>
<reference evidence="2" key="1">
    <citation type="submission" date="2020-11" db="EMBL/GenBank/DDBJ databases">
        <authorList>
            <person name="Tran Van P."/>
        </authorList>
    </citation>
    <scope>NUCLEOTIDE SEQUENCE</scope>
</reference>
<dbReference type="AlphaFoldDB" id="A0A7R9BY26"/>
<dbReference type="Proteomes" id="UP000678499">
    <property type="component" value="Unassembled WGS sequence"/>
</dbReference>
<protein>
    <submittedName>
        <fullName evidence="2">Uncharacterized protein</fullName>
    </submittedName>
</protein>
<proteinExistence type="predicted"/>
<keyword evidence="1" id="KW-0472">Membrane</keyword>
<dbReference type="EMBL" id="OA886040">
    <property type="protein sequence ID" value="CAD7282588.1"/>
    <property type="molecule type" value="Genomic_DNA"/>
</dbReference>
<evidence type="ECO:0000313" key="3">
    <source>
        <dbReference type="Proteomes" id="UP000678499"/>
    </source>
</evidence>
<evidence type="ECO:0000256" key="1">
    <source>
        <dbReference type="SAM" id="Phobius"/>
    </source>
</evidence>
<feature type="transmembrane region" description="Helical" evidence="1">
    <location>
        <begin position="55"/>
        <end position="83"/>
    </location>
</feature>
<feature type="non-terminal residue" evidence="2">
    <location>
        <position position="102"/>
    </location>
</feature>
<accession>A0A7R9BY26</accession>
<evidence type="ECO:0000313" key="2">
    <source>
        <dbReference type="EMBL" id="CAD7282588.1"/>
    </source>
</evidence>
<keyword evidence="3" id="KW-1185">Reference proteome</keyword>
<keyword evidence="1" id="KW-0812">Transmembrane</keyword>
<name>A0A7R9BY26_9CRUS</name>
<gene>
    <name evidence="2" type="ORF">NMOB1V02_LOCUS10210</name>
</gene>
<sequence>MVNNFLLGRHSFPYEVARINKNRVNTDQVKSEKLFRASPAFHTYESRSSFELGKLFCSILGSTLGLNLGLTVAFSAVGMPMFYKDKDAPFIMEQSARSIFSE</sequence>
<keyword evidence="1" id="KW-1133">Transmembrane helix</keyword>
<dbReference type="EMBL" id="CAJPEX010004003">
    <property type="protein sequence ID" value="CAG0922740.1"/>
    <property type="molecule type" value="Genomic_DNA"/>
</dbReference>